<organism evidence="15 16">
    <name type="scientific">Pelobates cultripes</name>
    <name type="common">Western spadefoot toad</name>
    <dbReference type="NCBI Taxonomy" id="61616"/>
    <lineage>
        <taxon>Eukaryota</taxon>
        <taxon>Metazoa</taxon>
        <taxon>Chordata</taxon>
        <taxon>Craniata</taxon>
        <taxon>Vertebrata</taxon>
        <taxon>Euteleostomi</taxon>
        <taxon>Amphibia</taxon>
        <taxon>Batrachia</taxon>
        <taxon>Anura</taxon>
        <taxon>Pelobatoidea</taxon>
        <taxon>Pelobatidae</taxon>
        <taxon>Pelobates</taxon>
    </lineage>
</organism>
<dbReference type="InterPro" id="IPR009057">
    <property type="entry name" value="Homeodomain-like_sf"/>
</dbReference>
<dbReference type="Pfam" id="PF00046">
    <property type="entry name" value="Homeodomain"/>
    <property type="match status" value="7"/>
</dbReference>
<evidence type="ECO:0000256" key="11">
    <source>
        <dbReference type="PROSITE-ProRule" id="PRU00108"/>
    </source>
</evidence>
<feature type="domain" description="Homeobox" evidence="14">
    <location>
        <begin position="1184"/>
        <end position="1244"/>
    </location>
</feature>
<feature type="region of interest" description="Disordered" evidence="13">
    <location>
        <begin position="575"/>
        <end position="641"/>
    </location>
</feature>
<dbReference type="GO" id="GO:0000978">
    <property type="term" value="F:RNA polymerase II cis-regulatory region sequence-specific DNA binding"/>
    <property type="evidence" value="ECO:0007669"/>
    <property type="project" value="TreeGrafter"/>
</dbReference>
<reference evidence="15" key="1">
    <citation type="submission" date="2022-03" db="EMBL/GenBank/DDBJ databases">
        <authorList>
            <person name="Alioto T."/>
            <person name="Alioto T."/>
            <person name="Gomez Garrido J."/>
        </authorList>
    </citation>
    <scope>NUCLEOTIDE SEQUENCE</scope>
</reference>
<dbReference type="PANTHER" id="PTHR45874:SF5">
    <property type="entry name" value="HOMEOBOX PROTEIN HOX-D10"/>
    <property type="match status" value="1"/>
</dbReference>
<proteinExistence type="inferred from homology"/>
<dbReference type="FunFam" id="1.10.10.60:FF:000113">
    <property type="entry name" value="homeobox protein Hox-B1"/>
    <property type="match status" value="1"/>
</dbReference>
<dbReference type="Pfam" id="PF12045">
    <property type="entry name" value="DUF3528"/>
    <property type="match status" value="1"/>
</dbReference>
<protein>
    <submittedName>
        <fullName evidence="15">Homeobox Hox-D11</fullName>
    </submittedName>
</protein>
<accession>A0AAD1SRM8</accession>
<dbReference type="FunFam" id="1.10.10.60:FF:000029">
    <property type="entry name" value="Homeobox protein Hox-D4"/>
    <property type="match status" value="1"/>
</dbReference>
<feature type="DNA-binding region" description="Homeobox" evidence="11">
    <location>
        <begin position="649"/>
        <end position="708"/>
    </location>
</feature>
<name>A0AAD1SRM8_PELCU</name>
<keyword evidence="8" id="KW-0804">Transcription</keyword>
<feature type="DNA-binding region" description="Homeobox" evidence="11">
    <location>
        <begin position="1186"/>
        <end position="1245"/>
    </location>
</feature>
<dbReference type="CDD" id="cd00086">
    <property type="entry name" value="homeodomain"/>
    <property type="match status" value="7"/>
</dbReference>
<evidence type="ECO:0000256" key="7">
    <source>
        <dbReference type="ARBA" id="ARBA00023155"/>
    </source>
</evidence>
<feature type="region of interest" description="Disordered" evidence="13">
    <location>
        <begin position="146"/>
        <end position="210"/>
    </location>
</feature>
<dbReference type="PROSITE" id="PS00032">
    <property type="entry name" value="ANTENNAPEDIA"/>
    <property type="match status" value="2"/>
</dbReference>
<dbReference type="SMART" id="SM00389">
    <property type="entry name" value="HOX"/>
    <property type="match status" value="7"/>
</dbReference>
<evidence type="ECO:0000256" key="1">
    <source>
        <dbReference type="ARBA" id="ARBA00003263"/>
    </source>
</evidence>
<dbReference type="SUPFAM" id="SSF46689">
    <property type="entry name" value="Homeodomain-like"/>
    <property type="match status" value="7"/>
</dbReference>
<dbReference type="InterPro" id="IPR001356">
    <property type="entry name" value="HD"/>
</dbReference>
<feature type="region of interest" description="Disordered" evidence="13">
    <location>
        <begin position="1412"/>
        <end position="1432"/>
    </location>
</feature>
<feature type="compositionally biased region" description="Low complexity" evidence="13">
    <location>
        <begin position="630"/>
        <end position="641"/>
    </location>
</feature>
<feature type="domain" description="Homeobox" evidence="14">
    <location>
        <begin position="1433"/>
        <end position="1493"/>
    </location>
</feature>
<dbReference type="InterPro" id="IPR046333">
    <property type="entry name" value="HXA10/ABDB-like"/>
</dbReference>
<feature type="compositionally biased region" description="Polar residues" evidence="13">
    <location>
        <begin position="1771"/>
        <end position="1785"/>
    </location>
</feature>
<sequence>MTEFENCNNSASSNMYLPGCAYYVSPSDFSTKSSFLSQSSSCPMTFSYSSNLTHVQPVREVAFRDYGLERSKWQYRGTYPSYYPSEEVMHRDLIQPGNRRSDVLFKSDSVCSHHGSSTASSNFYSPVGRNGILPQGFDQFYDSSQTSSYQMDMEEQSAKSELKPSNNPASKMTSSQDKKVTSEHHSPGSSPSREASAEKSNTSATQRLRKKRCPYSKYQIRELEREFFFNVYINKEKRLQLSRMLNLTDRQVKIWFQNRRMKEKKLNRDRLNTDKYETKRFVNKPPVLMSLFSKIQIQKKPGMSKFLFNDISDYIEIYMPIMKQGYTVTHNILNERFLYLMWLQTVALAGPKISPAANTFLVDSLISACRSDSFYSNNASIRSLLAPFLQILRRRPIARLIEPDLRQWEASRVHPEIQEKETKEEIKSDTPTSNWLTAKSGRKKRCPYTKHQTLELEKEFLFNMYLTRERRLEISKSVNLTDRQVKIWFQNRRMKLKKMKDVICSDRRQFSVLKYIGQYNIHNKTVGPYSLKAPSFQHNHLAHKVTLYIFNSPFKRIDLLSIVNSDMRMKRSMGPALHQNPAFSPLPGQRRQQQQIHAFPENTEKTPDKEPAAATEDPNNSCDLKEEKQQQQQLDPNNPAANWIHARSSRKKRCPYTKYQTLELEKEFLFNMYLTRDRRYEVARILNLTERQVKIWFQNRRMKMKKMNKEKGNVDTERFTLLSSWPMQTLHVVICTPPHPPPEKAPDEGIDVTIDDDPTMRSTTQGQTKSEMANAQLRQQMHSSPGLQHPNQELYQAGNPAGVQNSAGYQQAPFGITCHGDPTKFYGYDNLQRQQIFTTHQEAQLVQYPNCKSSAGRIGDSPEHLNHNSTASHMFPWMRAQGQVNNFIYFFQQSFLGFIHDVLIAFKSTCNVKDTIIATLRIENYINGEWPAAPGRRRGRQTYSRFQTLELEKEFLFNPYLTRKRRIEVSHALGLSERQVKIWFQNRRMKWKKENNKDKTHVSAKRIIIIKEFYKGLNKLQAIEGCTPIRRESISVPKYEFSIGQIPKGNWVLDGVHNPLSHQIVESPFKHVSHNERNITHAYQLCKQEYRNGVSNVWSSLVINAKIIVINYSGYPQWKDTCSSKDSVNSGNSELLALSLEVKEKGMLTAKINGHDSHPGPAIVYPWMKKVHVNSEINPNYTGGEPKRSRTAYTRQQVLELEKEFHFNRYLTRRRRIEIAHTLCLSERQIKIWFQNRRMKWKKDHKLPNTKGKSSSKHIIIMSSKFLSAEMGSKRYFTKVRHRSLLDLCAKHAGDILFRDQDHTRKKRDLLNSENGLYFERSKVTQEDTTMDLSRTANMQTKDVVQSYYSYERSGKYFIMANMDCASEDYSLGCSLRGYLLASSQYTKNAAINIIYPNIRLTGIRKKKNVATPPGMSIHNKVTDETGDRGIESQRDRVRTAYTSAQLVELEKEFHFNRYLCRPRRVEMANLLNLTERQIKIWFQNRRMNKRGQPCMYLKHDPSKQEEDQSLPPALSRHMEGEGCRSSNNAILVCVSLSDIMQRNIRQCRPHTQCWVHDIPHVKLRCGPLGPCLCQSINQEETAKTKRTQEPDGNYVDLNATCDPVLKVWNSSETHASSVGPNVFNSNNYSTKKQNTLLSSKSAPLLQSTFNVPAVALRAVGLSLKARASEMQTAVNTFDWMKVKRNAPKKKRRAHETLCDYGVVNPSNTMRTNFTTKQLTELEKEFHFNKYLTRARRIEIANSLQLNDTQVKIWFQNRRMKQKKREREGITSHSPKTGPASSNSCKPEDKHDSLSSNEDIS</sequence>
<feature type="DNA-binding region" description="Homeobox" evidence="11">
    <location>
        <begin position="441"/>
        <end position="500"/>
    </location>
</feature>
<evidence type="ECO:0000256" key="2">
    <source>
        <dbReference type="ARBA" id="ARBA00004123"/>
    </source>
</evidence>
<feature type="compositionally biased region" description="Basic and acidic residues" evidence="13">
    <location>
        <begin position="602"/>
        <end position="611"/>
    </location>
</feature>
<comment type="subcellular location">
    <subcellularLocation>
        <location evidence="2 11 12">Nucleus</location>
    </subcellularLocation>
</comment>
<feature type="DNA-binding region" description="Homeobox" evidence="11">
    <location>
        <begin position="936"/>
        <end position="995"/>
    </location>
</feature>
<evidence type="ECO:0000259" key="14">
    <source>
        <dbReference type="PROSITE" id="PS50071"/>
    </source>
</evidence>
<feature type="DNA-binding region" description="Homeobox" evidence="11">
    <location>
        <begin position="1435"/>
        <end position="1494"/>
    </location>
</feature>
<comment type="similarity">
    <text evidence="10">Belongs to the Antp homeobox family. Deformed subfamily.</text>
</comment>
<feature type="region of interest" description="Disordered" evidence="13">
    <location>
        <begin position="1500"/>
        <end position="1522"/>
    </location>
</feature>
<feature type="domain" description="Homeobox" evidence="14">
    <location>
        <begin position="934"/>
        <end position="994"/>
    </location>
</feature>
<evidence type="ECO:0000313" key="15">
    <source>
        <dbReference type="EMBL" id="CAH2305820.1"/>
    </source>
</evidence>
<feature type="DNA-binding region" description="Homeobox" evidence="11">
    <location>
        <begin position="208"/>
        <end position="267"/>
    </location>
</feature>
<feature type="DNA-binding region" description="Homeobox" evidence="11">
    <location>
        <begin position="1707"/>
        <end position="1766"/>
    </location>
</feature>
<evidence type="ECO:0000256" key="6">
    <source>
        <dbReference type="ARBA" id="ARBA00023125"/>
    </source>
</evidence>
<keyword evidence="5" id="KW-0805">Transcription regulation</keyword>
<dbReference type="PANTHER" id="PTHR45874">
    <property type="entry name" value="HOMEOBOX PROTEIN ABDOMINAL-B"/>
    <property type="match status" value="1"/>
</dbReference>
<feature type="domain" description="Homeobox" evidence="14">
    <location>
        <begin position="206"/>
        <end position="266"/>
    </location>
</feature>
<feature type="domain" description="Homeobox" evidence="14">
    <location>
        <begin position="1705"/>
        <end position="1765"/>
    </location>
</feature>
<dbReference type="GO" id="GO:0005654">
    <property type="term" value="C:nucleoplasm"/>
    <property type="evidence" value="ECO:0007669"/>
    <property type="project" value="UniProtKB-ARBA"/>
</dbReference>
<dbReference type="Gene3D" id="1.10.10.60">
    <property type="entry name" value="Homeodomain-like"/>
    <property type="match status" value="7"/>
</dbReference>
<feature type="compositionally biased region" description="Basic and acidic residues" evidence="13">
    <location>
        <begin position="1421"/>
        <end position="1432"/>
    </location>
</feature>
<evidence type="ECO:0000256" key="13">
    <source>
        <dbReference type="SAM" id="MobiDB-lite"/>
    </source>
</evidence>
<feature type="domain" description="Homeobox" evidence="14">
    <location>
        <begin position="439"/>
        <end position="499"/>
    </location>
</feature>
<comment type="similarity">
    <text evidence="3">Belongs to the Abd-B homeobox family.</text>
</comment>
<dbReference type="PRINTS" id="PR00024">
    <property type="entry name" value="HOMEOBOX"/>
</dbReference>
<dbReference type="PROSITE" id="PS50071">
    <property type="entry name" value="HOMEOBOX_2"/>
    <property type="match status" value="7"/>
</dbReference>
<evidence type="ECO:0000313" key="16">
    <source>
        <dbReference type="Proteomes" id="UP001295444"/>
    </source>
</evidence>
<dbReference type="FunFam" id="1.10.10.60:FF:000166">
    <property type="entry name" value="homeobox protein Hox-C11"/>
    <property type="match status" value="1"/>
</dbReference>
<evidence type="ECO:0000256" key="4">
    <source>
        <dbReference type="ARBA" id="ARBA00022473"/>
    </source>
</evidence>
<feature type="compositionally biased region" description="Polar residues" evidence="13">
    <location>
        <begin position="187"/>
        <end position="206"/>
    </location>
</feature>
<evidence type="ECO:0000256" key="3">
    <source>
        <dbReference type="ARBA" id="ARBA00006317"/>
    </source>
</evidence>
<evidence type="ECO:0000256" key="9">
    <source>
        <dbReference type="ARBA" id="ARBA00023242"/>
    </source>
</evidence>
<keyword evidence="7 11" id="KW-0371">Homeobox</keyword>
<evidence type="ECO:0000256" key="12">
    <source>
        <dbReference type="RuleBase" id="RU000682"/>
    </source>
</evidence>
<keyword evidence="4" id="KW-0217">Developmental protein</keyword>
<feature type="compositionally biased region" description="Basic and acidic residues" evidence="13">
    <location>
        <begin position="176"/>
        <end position="186"/>
    </location>
</feature>
<comment type="function">
    <text evidence="1">Sequence-specific transcription factor which is part of a developmental regulatory system that provides cells with specific positional identities on the anterior-posterior axis.</text>
</comment>
<dbReference type="FunFam" id="1.10.10.60:FF:000018">
    <property type="entry name" value="Homeobox A10"/>
    <property type="match status" value="1"/>
</dbReference>
<dbReference type="Proteomes" id="UP001295444">
    <property type="component" value="Chromosome 07"/>
</dbReference>
<keyword evidence="16" id="KW-1185">Reference proteome</keyword>
<evidence type="ECO:0000256" key="5">
    <source>
        <dbReference type="ARBA" id="ARBA00023015"/>
    </source>
</evidence>
<dbReference type="InterPro" id="IPR020479">
    <property type="entry name" value="HD_metazoa"/>
</dbReference>
<evidence type="ECO:0000256" key="10">
    <source>
        <dbReference type="ARBA" id="ARBA00038235"/>
    </source>
</evidence>
<feature type="compositionally biased region" description="Acidic residues" evidence="13">
    <location>
        <begin position="748"/>
        <end position="757"/>
    </location>
</feature>
<dbReference type="PROSITE" id="PS00027">
    <property type="entry name" value="HOMEOBOX_1"/>
    <property type="match status" value="7"/>
</dbReference>
<dbReference type="EMBL" id="OW240918">
    <property type="protein sequence ID" value="CAH2305820.1"/>
    <property type="molecule type" value="Genomic_DNA"/>
</dbReference>
<feature type="region of interest" description="Disordered" evidence="13">
    <location>
        <begin position="1758"/>
        <end position="1801"/>
    </location>
</feature>
<evidence type="ECO:0000256" key="8">
    <source>
        <dbReference type="ARBA" id="ARBA00023163"/>
    </source>
</evidence>
<feature type="domain" description="Homeobox" evidence="14">
    <location>
        <begin position="647"/>
        <end position="707"/>
    </location>
</feature>
<dbReference type="InterPro" id="IPR017970">
    <property type="entry name" value="Homeobox_CS"/>
</dbReference>
<feature type="compositionally biased region" description="Polar residues" evidence="13">
    <location>
        <begin position="163"/>
        <end position="175"/>
    </location>
</feature>
<keyword evidence="9 11" id="KW-0539">Nucleus</keyword>
<keyword evidence="6 11" id="KW-0238">DNA-binding</keyword>
<feature type="region of interest" description="Disordered" evidence="13">
    <location>
        <begin position="739"/>
        <end position="765"/>
    </location>
</feature>
<dbReference type="InterPro" id="IPR021918">
    <property type="entry name" value="DUF3528"/>
</dbReference>
<dbReference type="InterPro" id="IPR001827">
    <property type="entry name" value="Homeobox_Antennapedia_CS"/>
</dbReference>
<gene>
    <name evidence="15" type="ORF">PECUL_23A001328</name>
</gene>
<dbReference type="GO" id="GO:0000981">
    <property type="term" value="F:DNA-binding transcription factor activity, RNA polymerase II-specific"/>
    <property type="evidence" value="ECO:0007669"/>
    <property type="project" value="InterPro"/>
</dbReference>